<protein>
    <submittedName>
        <fullName evidence="1">Uncharacterized protein</fullName>
    </submittedName>
</protein>
<dbReference type="EMBL" id="BARS01036837">
    <property type="protein sequence ID" value="GAG19472.1"/>
    <property type="molecule type" value="Genomic_DNA"/>
</dbReference>
<accession>X0W8D1</accession>
<gene>
    <name evidence="1" type="ORF">S01H1_56561</name>
</gene>
<comment type="caution">
    <text evidence="1">The sequence shown here is derived from an EMBL/GenBank/DDBJ whole genome shotgun (WGS) entry which is preliminary data.</text>
</comment>
<organism evidence="1">
    <name type="scientific">marine sediment metagenome</name>
    <dbReference type="NCBI Taxonomy" id="412755"/>
    <lineage>
        <taxon>unclassified sequences</taxon>
        <taxon>metagenomes</taxon>
        <taxon>ecological metagenomes</taxon>
    </lineage>
</organism>
<name>X0W8D1_9ZZZZ</name>
<proteinExistence type="predicted"/>
<dbReference type="AlphaFoldDB" id="X0W8D1"/>
<reference evidence="1" key="1">
    <citation type="journal article" date="2014" name="Front. Microbiol.">
        <title>High frequency of phylogenetically diverse reductive dehalogenase-homologous genes in deep subseafloor sedimentary metagenomes.</title>
        <authorList>
            <person name="Kawai M."/>
            <person name="Futagami T."/>
            <person name="Toyoda A."/>
            <person name="Takaki Y."/>
            <person name="Nishi S."/>
            <person name="Hori S."/>
            <person name="Arai W."/>
            <person name="Tsubouchi T."/>
            <person name="Morono Y."/>
            <person name="Uchiyama I."/>
            <person name="Ito T."/>
            <person name="Fujiyama A."/>
            <person name="Inagaki F."/>
            <person name="Takami H."/>
        </authorList>
    </citation>
    <scope>NUCLEOTIDE SEQUENCE</scope>
    <source>
        <strain evidence="1">Expedition CK06-06</strain>
    </source>
</reference>
<sequence length="38" mass="4162">GKIDTGAIITEEDEVLLNVNTLKDLAIAERIMCESKKS</sequence>
<feature type="non-terminal residue" evidence="1">
    <location>
        <position position="1"/>
    </location>
</feature>
<evidence type="ECO:0000313" key="1">
    <source>
        <dbReference type="EMBL" id="GAG19472.1"/>
    </source>
</evidence>